<dbReference type="EMBL" id="JBHSON010000026">
    <property type="protein sequence ID" value="MFC5747889.1"/>
    <property type="molecule type" value="Genomic_DNA"/>
</dbReference>
<dbReference type="Pfam" id="PF13561">
    <property type="entry name" value="adh_short_C2"/>
    <property type="match status" value="1"/>
</dbReference>
<dbReference type="PANTHER" id="PTHR24321:SF8">
    <property type="entry name" value="ESTRADIOL 17-BETA-DEHYDROGENASE 8-RELATED"/>
    <property type="match status" value="1"/>
</dbReference>
<dbReference type="EC" id="1.1.1.-" evidence="3"/>
<accession>A0ABW0ZX46</accession>
<evidence type="ECO:0000313" key="3">
    <source>
        <dbReference type="EMBL" id="MFC5747889.1"/>
    </source>
</evidence>
<dbReference type="PRINTS" id="PR00080">
    <property type="entry name" value="SDRFAMILY"/>
</dbReference>
<dbReference type="Gene3D" id="3.40.50.720">
    <property type="entry name" value="NAD(P)-binding Rossmann-like Domain"/>
    <property type="match status" value="1"/>
</dbReference>
<protein>
    <submittedName>
        <fullName evidence="3">SDR family NAD(P)-dependent oxidoreductase</fullName>
        <ecNumber evidence="3">1.1.1.-</ecNumber>
    </submittedName>
</protein>
<gene>
    <name evidence="3" type="ORF">ACFPZN_19855</name>
</gene>
<dbReference type="RefSeq" id="WP_378283518.1">
    <property type="nucleotide sequence ID" value="NZ_JBHSON010000026.1"/>
</dbReference>
<dbReference type="SUPFAM" id="SSF51735">
    <property type="entry name" value="NAD(P)-binding Rossmann-fold domains"/>
    <property type="match status" value="1"/>
</dbReference>
<dbReference type="InterPro" id="IPR036291">
    <property type="entry name" value="NAD(P)-bd_dom_sf"/>
</dbReference>
<name>A0ABW0ZX46_9ACTN</name>
<dbReference type="InterPro" id="IPR002347">
    <property type="entry name" value="SDR_fam"/>
</dbReference>
<comment type="caution">
    <text evidence="3">The sequence shown here is derived from an EMBL/GenBank/DDBJ whole genome shotgun (WGS) entry which is preliminary data.</text>
</comment>
<evidence type="ECO:0000313" key="4">
    <source>
        <dbReference type="Proteomes" id="UP001596074"/>
    </source>
</evidence>
<keyword evidence="4" id="KW-1185">Reference proteome</keyword>
<comment type="similarity">
    <text evidence="1">Belongs to the short-chain dehydrogenases/reductases (SDR) family.</text>
</comment>
<proteinExistence type="inferred from homology"/>
<dbReference type="Proteomes" id="UP001596074">
    <property type="component" value="Unassembled WGS sequence"/>
</dbReference>
<organism evidence="3 4">
    <name type="scientific">Actinomadura rugatobispora</name>
    <dbReference type="NCBI Taxonomy" id="1994"/>
    <lineage>
        <taxon>Bacteria</taxon>
        <taxon>Bacillati</taxon>
        <taxon>Actinomycetota</taxon>
        <taxon>Actinomycetes</taxon>
        <taxon>Streptosporangiales</taxon>
        <taxon>Thermomonosporaceae</taxon>
        <taxon>Actinomadura</taxon>
    </lineage>
</organism>
<evidence type="ECO:0000256" key="1">
    <source>
        <dbReference type="ARBA" id="ARBA00006484"/>
    </source>
</evidence>
<dbReference type="NCBIfam" id="NF005559">
    <property type="entry name" value="PRK07231.1"/>
    <property type="match status" value="1"/>
</dbReference>
<keyword evidence="2 3" id="KW-0560">Oxidoreductase</keyword>
<dbReference type="CDD" id="cd05233">
    <property type="entry name" value="SDR_c"/>
    <property type="match status" value="1"/>
</dbReference>
<evidence type="ECO:0000256" key="2">
    <source>
        <dbReference type="ARBA" id="ARBA00023002"/>
    </source>
</evidence>
<dbReference type="PRINTS" id="PR00081">
    <property type="entry name" value="GDHRDH"/>
</dbReference>
<reference evidence="4" key="1">
    <citation type="journal article" date="2019" name="Int. J. Syst. Evol. Microbiol.">
        <title>The Global Catalogue of Microorganisms (GCM) 10K type strain sequencing project: providing services to taxonomists for standard genome sequencing and annotation.</title>
        <authorList>
            <consortium name="The Broad Institute Genomics Platform"/>
            <consortium name="The Broad Institute Genome Sequencing Center for Infectious Disease"/>
            <person name="Wu L."/>
            <person name="Ma J."/>
        </authorList>
    </citation>
    <scope>NUCLEOTIDE SEQUENCE [LARGE SCALE GENOMIC DNA]</scope>
    <source>
        <strain evidence="4">KCTC 42087</strain>
    </source>
</reference>
<dbReference type="PANTHER" id="PTHR24321">
    <property type="entry name" value="DEHYDROGENASES, SHORT CHAIN"/>
    <property type="match status" value="1"/>
</dbReference>
<sequence length="249" mass="25716">MAEAGRLQGKIAVVTGAGSGIGRAITLRFAAEGARVVAADISGAQEKVAAEARGEVEPFTCDVSDEAAVRALMAHCRERHGRLEILANNAGIAGGGARIHETGMDAFDRVMAVNVRGSYMVLKHALPLLLEAPSGASVVNTASIGGFRATPGSSPYITSKGAQVMMTRAAALEYVRDGIRVNAVCPGTTETAILDGSPPETLRMLSDRIPMGRLGTAEEVANLALFLASDEASYITGQCYVIDGGRSAG</sequence>
<dbReference type="GO" id="GO:0016491">
    <property type="term" value="F:oxidoreductase activity"/>
    <property type="evidence" value="ECO:0007669"/>
    <property type="project" value="UniProtKB-KW"/>
</dbReference>